<keyword evidence="3" id="KW-1185">Reference proteome</keyword>
<evidence type="ECO:0000313" key="2">
    <source>
        <dbReference type="EMBL" id="OPA81093.1"/>
    </source>
</evidence>
<evidence type="ECO:0000313" key="3">
    <source>
        <dbReference type="Proteomes" id="UP000190188"/>
    </source>
</evidence>
<sequence length="89" mass="9759">MSRKDSSMNEQTPLTQAQNSIDKLRHAVSQALSHPTDQSVEQAHTALERAQNAVDTAVLNETGANQQPVEFAQELLGEEMSRLNKLSAD</sequence>
<dbReference type="RefSeq" id="WP_078496818.1">
    <property type="nucleotide sequence ID" value="NZ_MSZX01000001.1"/>
</dbReference>
<comment type="caution">
    <text evidence="2">The sequence shown here is derived from an EMBL/GenBank/DDBJ whole genome shotgun (WGS) entry which is preliminary data.</text>
</comment>
<organism evidence="2 3">
    <name type="scientific">Paenibacillus selenitireducens</name>
    <dbReference type="NCBI Taxonomy" id="1324314"/>
    <lineage>
        <taxon>Bacteria</taxon>
        <taxon>Bacillati</taxon>
        <taxon>Bacillota</taxon>
        <taxon>Bacilli</taxon>
        <taxon>Bacillales</taxon>
        <taxon>Paenibacillaceae</taxon>
        <taxon>Paenibacillus</taxon>
    </lineage>
</organism>
<dbReference type="OrthoDB" id="2932110at2"/>
<feature type="region of interest" description="Disordered" evidence="1">
    <location>
        <begin position="1"/>
        <end position="41"/>
    </location>
</feature>
<name>A0A1T2XN26_9BACL</name>
<feature type="compositionally biased region" description="Polar residues" evidence="1">
    <location>
        <begin position="8"/>
        <end position="21"/>
    </location>
</feature>
<evidence type="ECO:0000256" key="1">
    <source>
        <dbReference type="SAM" id="MobiDB-lite"/>
    </source>
</evidence>
<gene>
    <name evidence="2" type="ORF">BVG16_01780</name>
</gene>
<dbReference type="AlphaFoldDB" id="A0A1T2XN26"/>
<protein>
    <recommendedName>
        <fullName evidence="4">DUF2564 domain-containing protein</fullName>
    </recommendedName>
</protein>
<dbReference type="STRING" id="1324314.BVG16_01780"/>
<dbReference type="Proteomes" id="UP000190188">
    <property type="component" value="Unassembled WGS sequence"/>
</dbReference>
<evidence type="ECO:0008006" key="4">
    <source>
        <dbReference type="Google" id="ProtNLM"/>
    </source>
</evidence>
<reference evidence="2 3" key="1">
    <citation type="submission" date="2017-01" db="EMBL/GenBank/DDBJ databases">
        <title>Genome analysis of Paenibacillus selenitrireducens ES3-24.</title>
        <authorList>
            <person name="Xu D."/>
            <person name="Yao R."/>
            <person name="Zheng S."/>
        </authorList>
    </citation>
    <scope>NUCLEOTIDE SEQUENCE [LARGE SCALE GENOMIC DNA]</scope>
    <source>
        <strain evidence="2 3">ES3-24</strain>
    </source>
</reference>
<dbReference type="EMBL" id="MSZX01000001">
    <property type="protein sequence ID" value="OPA81093.1"/>
    <property type="molecule type" value="Genomic_DNA"/>
</dbReference>
<accession>A0A1T2XN26</accession>
<feature type="compositionally biased region" description="Polar residues" evidence="1">
    <location>
        <begin position="30"/>
        <end position="41"/>
    </location>
</feature>
<proteinExistence type="predicted"/>